<evidence type="ECO:0000259" key="4">
    <source>
        <dbReference type="PROSITE" id="PS50110"/>
    </source>
</evidence>
<dbReference type="PROSITE" id="PS50110">
    <property type="entry name" value="RESPONSE_REGULATORY"/>
    <property type="match status" value="1"/>
</dbReference>
<comment type="caution">
    <text evidence="5">The sequence shown here is derived from an EMBL/GenBank/DDBJ whole genome shotgun (WGS) entry which is preliminary data.</text>
</comment>
<evidence type="ECO:0000256" key="2">
    <source>
        <dbReference type="ARBA" id="ARBA00023012"/>
    </source>
</evidence>
<dbReference type="InterPro" id="IPR011006">
    <property type="entry name" value="CheY-like_superfamily"/>
</dbReference>
<evidence type="ECO:0000313" key="5">
    <source>
        <dbReference type="EMBL" id="GAP38073.1"/>
    </source>
</evidence>
<keyword evidence="6" id="KW-1185">Reference proteome</keyword>
<dbReference type="OrthoDB" id="9179585at2"/>
<feature type="domain" description="Response regulatory" evidence="4">
    <location>
        <begin position="11"/>
        <end position="127"/>
    </location>
</feature>
<dbReference type="SUPFAM" id="SSF52172">
    <property type="entry name" value="CheY-like"/>
    <property type="match status" value="1"/>
</dbReference>
<keyword evidence="2" id="KW-0902">Two-component regulatory system</keyword>
<name>A0A0K8P5S6_PISS1</name>
<dbReference type="Proteomes" id="UP000037660">
    <property type="component" value="Unassembled WGS sequence"/>
</dbReference>
<keyword evidence="5" id="KW-0418">Kinase</keyword>
<dbReference type="EMBL" id="BBYR01000065">
    <property type="protein sequence ID" value="GAP38073.1"/>
    <property type="molecule type" value="Genomic_DNA"/>
</dbReference>
<dbReference type="Pfam" id="PF00072">
    <property type="entry name" value="Response_reg"/>
    <property type="match status" value="1"/>
</dbReference>
<evidence type="ECO:0000256" key="1">
    <source>
        <dbReference type="ARBA" id="ARBA00022553"/>
    </source>
</evidence>
<keyword evidence="5" id="KW-0808">Transferase</keyword>
<dbReference type="RefSeq" id="WP_082368552.1">
    <property type="nucleotide sequence ID" value="NZ_BBYR01000065.1"/>
</dbReference>
<feature type="modified residue" description="4-aspartylphosphate" evidence="3">
    <location>
        <position position="60"/>
    </location>
</feature>
<protein>
    <submittedName>
        <fullName evidence="5">Sensory box sensor histidine kinase/response regulator</fullName>
    </submittedName>
</protein>
<gene>
    <name evidence="5" type="ORF">ISF6_4267</name>
</gene>
<evidence type="ECO:0000256" key="3">
    <source>
        <dbReference type="PROSITE-ProRule" id="PRU00169"/>
    </source>
</evidence>
<reference evidence="5 6" key="2">
    <citation type="journal article" date="2016" name="Science">
        <title>A bacterium that degrades and assimilates poly(ethylene terephthalate).</title>
        <authorList>
            <person name="Yoshida S."/>
            <person name="Hiraga K."/>
            <person name="Takehana T."/>
            <person name="Taniguchi I."/>
            <person name="Yamaji H."/>
            <person name="Maeda Y."/>
            <person name="Toyohara K."/>
            <person name="Miyamoto K."/>
            <person name="Kimura Y."/>
            <person name="Oda K."/>
        </authorList>
    </citation>
    <scope>NUCLEOTIDE SEQUENCE [LARGE SCALE GENOMIC DNA]</scope>
    <source>
        <strain evidence="6">NBRC 110686 / TISTR 2288 / 201-F6</strain>
    </source>
</reference>
<proteinExistence type="predicted"/>
<dbReference type="Gene3D" id="3.40.50.2300">
    <property type="match status" value="1"/>
</dbReference>
<sequence>MTPADPSAAPTCLVVDDNRLNTGLAGHMLQRLGWRSVAVSDGVEALREVAARRFDLVLLDLRMPGLGGEEVCRRIREDLGERRLPVVAYTAHGMPEERQRMLEAGFSGLLIKPISMEDLRAVCDEALAARAAGSADLATGAAR</sequence>
<dbReference type="InterPro" id="IPR001789">
    <property type="entry name" value="Sig_transdc_resp-reg_receiver"/>
</dbReference>
<dbReference type="AlphaFoldDB" id="A0A0K8P5S6"/>
<dbReference type="STRING" id="1547922.ISF6_4267"/>
<dbReference type="SMART" id="SM00448">
    <property type="entry name" value="REC"/>
    <property type="match status" value="1"/>
</dbReference>
<dbReference type="GO" id="GO:0016301">
    <property type="term" value="F:kinase activity"/>
    <property type="evidence" value="ECO:0007669"/>
    <property type="project" value="UniProtKB-KW"/>
</dbReference>
<organism evidence="5 6">
    <name type="scientific">Piscinibacter sakaiensis</name>
    <name type="common">Ideonella sakaiensis</name>
    <dbReference type="NCBI Taxonomy" id="1547922"/>
    <lineage>
        <taxon>Bacteria</taxon>
        <taxon>Pseudomonadati</taxon>
        <taxon>Pseudomonadota</taxon>
        <taxon>Betaproteobacteria</taxon>
        <taxon>Burkholderiales</taxon>
        <taxon>Sphaerotilaceae</taxon>
        <taxon>Piscinibacter</taxon>
    </lineage>
</organism>
<dbReference type="CDD" id="cd17546">
    <property type="entry name" value="REC_hyHK_CKI1_RcsC-like"/>
    <property type="match status" value="1"/>
</dbReference>
<dbReference type="PANTHER" id="PTHR45339:SF1">
    <property type="entry name" value="HYBRID SIGNAL TRANSDUCTION HISTIDINE KINASE J"/>
    <property type="match status" value="1"/>
</dbReference>
<dbReference type="PANTHER" id="PTHR45339">
    <property type="entry name" value="HYBRID SIGNAL TRANSDUCTION HISTIDINE KINASE J"/>
    <property type="match status" value="1"/>
</dbReference>
<evidence type="ECO:0000313" key="6">
    <source>
        <dbReference type="Proteomes" id="UP000037660"/>
    </source>
</evidence>
<reference evidence="6" key="1">
    <citation type="submission" date="2015-07" db="EMBL/GenBank/DDBJ databases">
        <title>Discovery of a poly(ethylene terephthalate assimilation.</title>
        <authorList>
            <person name="Yoshida S."/>
            <person name="Hiraga K."/>
            <person name="Takehana T."/>
            <person name="Taniguchi I."/>
            <person name="Yamaji H."/>
            <person name="Maeda Y."/>
            <person name="Toyohara K."/>
            <person name="Miyamoto K."/>
            <person name="Kimura Y."/>
            <person name="Oda K."/>
        </authorList>
    </citation>
    <scope>NUCLEOTIDE SEQUENCE [LARGE SCALE GENOMIC DNA]</scope>
    <source>
        <strain evidence="6">NBRC 110686 / TISTR 2288 / 201-F6</strain>
    </source>
</reference>
<dbReference type="GO" id="GO:0000160">
    <property type="term" value="P:phosphorelay signal transduction system"/>
    <property type="evidence" value="ECO:0007669"/>
    <property type="project" value="UniProtKB-KW"/>
</dbReference>
<keyword evidence="1 3" id="KW-0597">Phosphoprotein</keyword>
<accession>A0A0K8P5S6</accession>